<organism evidence="1">
    <name type="scientific">Cupriavidus necator</name>
    <name type="common">Alcaligenes eutrophus</name>
    <name type="synonym">Ralstonia eutropha</name>
    <dbReference type="NCBI Taxonomy" id="106590"/>
    <lineage>
        <taxon>Bacteria</taxon>
        <taxon>Pseudomonadati</taxon>
        <taxon>Pseudomonadota</taxon>
        <taxon>Betaproteobacteria</taxon>
        <taxon>Burkholderiales</taxon>
        <taxon>Burkholderiaceae</taxon>
        <taxon>Cupriavidus</taxon>
    </lineage>
</organism>
<gene>
    <name evidence="1" type="ORF">CNECB9_3760109</name>
</gene>
<proteinExistence type="predicted"/>
<dbReference type="EMBL" id="FMSH01000308">
    <property type="protein sequence ID" value="SCU78015.1"/>
    <property type="molecule type" value="Genomic_DNA"/>
</dbReference>
<accession>A0A1K0IIR7</accession>
<sequence>MAMDRVTEYRRFEIHIDLVTTSEDMFDVWFQIEGPMRPLGVAALGKRIKVHGGPFSRRWAYLVAEVAGRAAVDVILGVEE</sequence>
<name>A0A1K0IIR7_CUPNE</name>
<evidence type="ECO:0000313" key="1">
    <source>
        <dbReference type="EMBL" id="SCU78015.1"/>
    </source>
</evidence>
<dbReference type="AlphaFoldDB" id="A0A1K0IIR7"/>
<reference evidence="1" key="1">
    <citation type="submission" date="2016-09" db="EMBL/GenBank/DDBJ databases">
        <authorList>
            <person name="Capua I."/>
            <person name="De Benedictis P."/>
            <person name="Joannis T."/>
            <person name="Lombin L.H."/>
            <person name="Cattoli G."/>
        </authorList>
    </citation>
    <scope>NUCLEOTIDE SEQUENCE</scope>
    <source>
        <strain evidence="1">B9</strain>
    </source>
</reference>
<protein>
    <submittedName>
        <fullName evidence="1">Uncharacterized protein</fullName>
    </submittedName>
</protein>